<gene>
    <name evidence="2" type="ORF">AWRI4233_LOCUS4659</name>
</gene>
<dbReference type="Proteomes" id="UP000714618">
    <property type="component" value="Unassembled WGS sequence"/>
</dbReference>
<keyword evidence="3" id="KW-1185">Reference proteome</keyword>
<name>A0A9N8PHR0_9PEZI</name>
<feature type="region of interest" description="Disordered" evidence="1">
    <location>
        <begin position="151"/>
        <end position="174"/>
    </location>
</feature>
<comment type="caution">
    <text evidence="2">The sequence shown here is derived from an EMBL/GenBank/DDBJ whole genome shotgun (WGS) entry which is preliminary data.</text>
</comment>
<dbReference type="AlphaFoldDB" id="A0A9N8PHR0"/>
<dbReference type="OrthoDB" id="3942467at2759"/>
<accession>A0A9N8PHR0</accession>
<sequence>SSYTTIIIMDSLMHSCHKIMLERASAEEDGEHHPQQISDIPPPAYCAEETLSDLEDVEEDEDPSPVTLILNADTKVQGTGNMIATPPLADATRLSTLLLAAVQSLNAAKTSATESGSPTPVLQVNLTINCGITVVGDKNVIGYKTQAVLPTTSKRKSTEEDLEDAPEAKRTKAH</sequence>
<protein>
    <submittedName>
        <fullName evidence="2">Uncharacterized protein</fullName>
    </submittedName>
</protein>
<feature type="non-terminal residue" evidence="2">
    <location>
        <position position="174"/>
    </location>
</feature>
<evidence type="ECO:0000256" key="1">
    <source>
        <dbReference type="SAM" id="MobiDB-lite"/>
    </source>
</evidence>
<dbReference type="EMBL" id="CAIJEO010000006">
    <property type="protein sequence ID" value="CAD0094469.1"/>
    <property type="molecule type" value="Genomic_DNA"/>
</dbReference>
<evidence type="ECO:0000313" key="3">
    <source>
        <dbReference type="Proteomes" id="UP000714618"/>
    </source>
</evidence>
<proteinExistence type="predicted"/>
<organism evidence="2 3">
    <name type="scientific">Aureobasidium mustum</name>
    <dbReference type="NCBI Taxonomy" id="2773714"/>
    <lineage>
        <taxon>Eukaryota</taxon>
        <taxon>Fungi</taxon>
        <taxon>Dikarya</taxon>
        <taxon>Ascomycota</taxon>
        <taxon>Pezizomycotina</taxon>
        <taxon>Dothideomycetes</taxon>
        <taxon>Dothideomycetidae</taxon>
        <taxon>Dothideales</taxon>
        <taxon>Saccotheciaceae</taxon>
        <taxon>Aureobasidium</taxon>
    </lineage>
</organism>
<evidence type="ECO:0000313" key="2">
    <source>
        <dbReference type="EMBL" id="CAD0094469.1"/>
    </source>
</evidence>
<reference evidence="2" key="1">
    <citation type="submission" date="2020-06" db="EMBL/GenBank/DDBJ databases">
        <authorList>
            <person name="Onetto C."/>
        </authorList>
    </citation>
    <scope>NUCLEOTIDE SEQUENCE</scope>
</reference>